<keyword evidence="2" id="KW-1185">Reference proteome</keyword>
<reference evidence="1 2" key="1">
    <citation type="journal article" date="2018" name="MBio">
        <title>Comparative Genomics Reveals the Core Gene Toolbox for the Fungus-Insect Symbiosis.</title>
        <authorList>
            <person name="Wang Y."/>
            <person name="Stata M."/>
            <person name="Wang W."/>
            <person name="Stajich J.E."/>
            <person name="White M.M."/>
            <person name="Moncalvo J.M."/>
        </authorList>
    </citation>
    <scope>NUCLEOTIDE SEQUENCE [LARGE SCALE GENOMIC DNA]</scope>
    <source>
        <strain evidence="1 2">SC-DP-2</strain>
    </source>
</reference>
<evidence type="ECO:0000313" key="1">
    <source>
        <dbReference type="EMBL" id="PVU93069.1"/>
    </source>
</evidence>
<dbReference type="Proteomes" id="UP000245609">
    <property type="component" value="Unassembled WGS sequence"/>
</dbReference>
<feature type="non-terminal residue" evidence="1">
    <location>
        <position position="142"/>
    </location>
</feature>
<name>A0A2T9YL78_9FUNG</name>
<accession>A0A2T9YL78</accession>
<sequence length="142" mass="16058">MAKDPKYKVRFAPQLAKYLKEKPLISVSKAVDAASLALNTGFSVVVSSPVIKIESPDFLLSSSPGPDVENTRPQLNEMYDQAYTTINQIDFPSKKLNITNKSKLLLWNIDKLSSDTVKEHLKHVAKDTYQQFKVNKVKQYNK</sequence>
<organism evidence="1 2">
    <name type="scientific">Smittium megazygosporum</name>
    <dbReference type="NCBI Taxonomy" id="133381"/>
    <lineage>
        <taxon>Eukaryota</taxon>
        <taxon>Fungi</taxon>
        <taxon>Fungi incertae sedis</taxon>
        <taxon>Zoopagomycota</taxon>
        <taxon>Kickxellomycotina</taxon>
        <taxon>Harpellomycetes</taxon>
        <taxon>Harpellales</taxon>
        <taxon>Legeriomycetaceae</taxon>
        <taxon>Smittium</taxon>
    </lineage>
</organism>
<proteinExistence type="predicted"/>
<protein>
    <submittedName>
        <fullName evidence="1">Uncharacterized protein</fullName>
    </submittedName>
</protein>
<dbReference type="EMBL" id="MBFS01002752">
    <property type="protein sequence ID" value="PVU93069.1"/>
    <property type="molecule type" value="Genomic_DNA"/>
</dbReference>
<comment type="caution">
    <text evidence="1">The sequence shown here is derived from an EMBL/GenBank/DDBJ whole genome shotgun (WGS) entry which is preliminary data.</text>
</comment>
<gene>
    <name evidence="1" type="ORF">BB560_006011</name>
</gene>
<dbReference type="AlphaFoldDB" id="A0A2T9YL78"/>
<evidence type="ECO:0000313" key="2">
    <source>
        <dbReference type="Proteomes" id="UP000245609"/>
    </source>
</evidence>